<gene>
    <name evidence="1" type="ORF">ACFOD3_20430</name>
</gene>
<keyword evidence="2" id="KW-1185">Reference proteome</keyword>
<evidence type="ECO:0000313" key="2">
    <source>
        <dbReference type="Proteomes" id="UP001595420"/>
    </source>
</evidence>
<dbReference type="Proteomes" id="UP001595420">
    <property type="component" value="Unassembled WGS sequence"/>
</dbReference>
<dbReference type="EMBL" id="JBHRSB010000006">
    <property type="protein sequence ID" value="MFC3002277.1"/>
    <property type="molecule type" value="Genomic_DNA"/>
</dbReference>
<organism evidence="1 2">
    <name type="scientific">Falsiroseomonas tokyonensis</name>
    <dbReference type="NCBI Taxonomy" id="430521"/>
    <lineage>
        <taxon>Bacteria</taxon>
        <taxon>Pseudomonadati</taxon>
        <taxon>Pseudomonadota</taxon>
        <taxon>Alphaproteobacteria</taxon>
        <taxon>Acetobacterales</taxon>
        <taxon>Roseomonadaceae</taxon>
        <taxon>Falsiroseomonas</taxon>
    </lineage>
</organism>
<accession>A0ABV7BXE6</accession>
<protein>
    <submittedName>
        <fullName evidence="1">Uncharacterized protein</fullName>
    </submittedName>
</protein>
<comment type="caution">
    <text evidence="1">The sequence shown here is derived from an EMBL/GenBank/DDBJ whole genome shotgun (WGS) entry which is preliminary data.</text>
</comment>
<sequence length="74" mass="6999">MPATEEQLEAAGSAVMEALQKAGLGEDAHGCACVLGAVAGSLALGTGAPARILAVVRAVADGVVSGTLLEAGPG</sequence>
<name>A0ABV7BXE6_9PROT</name>
<reference evidence="2" key="1">
    <citation type="journal article" date="2019" name="Int. J. Syst. Evol. Microbiol.">
        <title>The Global Catalogue of Microorganisms (GCM) 10K type strain sequencing project: providing services to taxonomists for standard genome sequencing and annotation.</title>
        <authorList>
            <consortium name="The Broad Institute Genomics Platform"/>
            <consortium name="The Broad Institute Genome Sequencing Center for Infectious Disease"/>
            <person name="Wu L."/>
            <person name="Ma J."/>
        </authorList>
    </citation>
    <scope>NUCLEOTIDE SEQUENCE [LARGE SCALE GENOMIC DNA]</scope>
    <source>
        <strain evidence="2">CGMCC 1.16855</strain>
    </source>
</reference>
<proteinExistence type="predicted"/>
<dbReference type="RefSeq" id="WP_216838355.1">
    <property type="nucleotide sequence ID" value="NZ_JAFNJS010000006.1"/>
</dbReference>
<evidence type="ECO:0000313" key="1">
    <source>
        <dbReference type="EMBL" id="MFC3002277.1"/>
    </source>
</evidence>